<sequence>MAKTTTTRVPGARRSRLGTMLPGPDRLRRASALVAAVALMASAMAGMSALP</sequence>
<dbReference type="EMBL" id="AZLV01000302">
    <property type="protein sequence ID" value="ETJ06401.1"/>
    <property type="molecule type" value="Genomic_DNA"/>
</dbReference>
<reference evidence="2 3" key="1">
    <citation type="submission" date="2013-12" db="EMBL/GenBank/DDBJ databases">
        <title>A Varibaculum cambriense genome reconstructed from a premature infant gut community with otherwise low bacterial novelty that shifts toward anaerobic metabolism during the third week of life.</title>
        <authorList>
            <person name="Brown C.T."/>
            <person name="Sharon I."/>
            <person name="Thomas B.C."/>
            <person name="Castelle C.J."/>
            <person name="Morowitz M.J."/>
            <person name="Banfield J.F."/>
        </authorList>
    </citation>
    <scope>NUCLEOTIDE SEQUENCE [LARGE SCALE GENOMIC DNA]</scope>
    <source>
        <strain evidence="3">DORA_12</strain>
    </source>
</reference>
<dbReference type="AlphaFoldDB" id="W1VL32"/>
<feature type="non-terminal residue" evidence="2">
    <location>
        <position position="51"/>
    </location>
</feature>
<evidence type="ECO:0000256" key="1">
    <source>
        <dbReference type="SAM" id="MobiDB-lite"/>
    </source>
</evidence>
<feature type="region of interest" description="Disordered" evidence="1">
    <location>
        <begin position="1"/>
        <end position="23"/>
    </location>
</feature>
<proteinExistence type="predicted"/>
<evidence type="ECO:0000313" key="2">
    <source>
        <dbReference type="EMBL" id="ETJ06401.1"/>
    </source>
</evidence>
<protein>
    <submittedName>
        <fullName evidence="2">Uncharacterized protein</fullName>
    </submittedName>
</protein>
<name>W1VL32_9ACTO</name>
<organism evidence="2 3">
    <name type="scientific">Actinomyces urogenitalis DORA_12</name>
    <dbReference type="NCBI Taxonomy" id="1403939"/>
    <lineage>
        <taxon>Bacteria</taxon>
        <taxon>Bacillati</taxon>
        <taxon>Actinomycetota</taxon>
        <taxon>Actinomycetes</taxon>
        <taxon>Actinomycetales</taxon>
        <taxon>Actinomycetaceae</taxon>
        <taxon>Actinomyces</taxon>
    </lineage>
</organism>
<comment type="caution">
    <text evidence="2">The sequence shown here is derived from an EMBL/GenBank/DDBJ whole genome shotgun (WGS) entry which is preliminary data.</text>
</comment>
<accession>W1VL32</accession>
<dbReference type="Proteomes" id="UP000018852">
    <property type="component" value="Unassembled WGS sequence"/>
</dbReference>
<gene>
    <name evidence="2" type="ORF">Q605_AUC00302G0004</name>
</gene>
<evidence type="ECO:0000313" key="3">
    <source>
        <dbReference type="Proteomes" id="UP000018852"/>
    </source>
</evidence>